<evidence type="ECO:0000256" key="6">
    <source>
        <dbReference type="SAM" id="Coils"/>
    </source>
</evidence>
<dbReference type="PANTHER" id="PTHR10809">
    <property type="entry name" value="VESICLE-ASSOCIATED MEMBRANE PROTEIN-ASSOCIATED PROTEIN"/>
    <property type="match status" value="1"/>
</dbReference>
<dbReference type="Gene3D" id="2.60.40.10">
    <property type="entry name" value="Immunoglobulins"/>
    <property type="match status" value="1"/>
</dbReference>
<keyword evidence="11" id="KW-1185">Reference proteome</keyword>
<dbReference type="GO" id="GO:0090158">
    <property type="term" value="P:endoplasmic reticulum membrane organization"/>
    <property type="evidence" value="ECO:0007669"/>
    <property type="project" value="TreeGrafter"/>
</dbReference>
<evidence type="ECO:0000256" key="5">
    <source>
        <dbReference type="ARBA" id="ARBA00023136"/>
    </source>
</evidence>
<evidence type="ECO:0000256" key="8">
    <source>
        <dbReference type="SAM" id="Phobius"/>
    </source>
</evidence>
<dbReference type="PANTHER" id="PTHR10809:SF6">
    <property type="entry name" value="AT11025P-RELATED"/>
    <property type="match status" value="1"/>
</dbReference>
<evidence type="ECO:0000256" key="3">
    <source>
        <dbReference type="ARBA" id="ARBA00022692"/>
    </source>
</evidence>
<feature type="coiled-coil region" evidence="6">
    <location>
        <begin position="207"/>
        <end position="234"/>
    </location>
</feature>
<dbReference type="InterPro" id="IPR008962">
    <property type="entry name" value="PapD-like_sf"/>
</dbReference>
<feature type="domain" description="MSP" evidence="9">
    <location>
        <begin position="4"/>
        <end position="133"/>
    </location>
</feature>
<keyword evidence="6" id="KW-0175">Coiled coil</keyword>
<keyword evidence="3 8" id="KW-0812">Transmembrane</keyword>
<feature type="region of interest" description="Disordered" evidence="7">
    <location>
        <begin position="167"/>
        <end position="203"/>
    </location>
</feature>
<sequence length="289" mass="30542">MDAYLAVNPSEFNFVVGASALAVVKLSLMNVHASAPVVFKLKTTNPTRYYTSPTAGVVAPGQEVVVDLALEVEPGEDLSDRAKTKNDKFLLQVVPVEPGEEPALGADPAAFFKDMSPEKEAKMAVQKFKCTVVVQEPTAPQVGTAARLEAAVDAVSSLAVATPISSLSTAASPQTGTAATQNNKVGPSGSRQTADAVSKAGKSSSGLAGLKARLAQEEKELQHLQTRLFAEQKRDEVGALHRVSFNGIPIGSNTRWHETLSGIPLVHVIVMCAVAFLSMGLFLRRSDDF</sequence>
<dbReference type="EMBL" id="VRMN01000001">
    <property type="protein sequence ID" value="KAA8499632.1"/>
    <property type="molecule type" value="Genomic_DNA"/>
</dbReference>
<name>A0A5J4Z987_PORPP</name>
<evidence type="ECO:0000256" key="2">
    <source>
        <dbReference type="ARBA" id="ARBA00008932"/>
    </source>
</evidence>
<comment type="similarity">
    <text evidence="2">Belongs to the VAMP-associated protein (VAP) (TC 9.B.17) family.</text>
</comment>
<protein>
    <submittedName>
        <fullName evidence="10">Vesicle-associated protein 1-3</fullName>
    </submittedName>
</protein>
<gene>
    <name evidence="10" type="ORF">FVE85_7217</name>
</gene>
<comment type="subcellular location">
    <subcellularLocation>
        <location evidence="1">Membrane</location>
        <topology evidence="1">Single-pass type IV membrane protein</topology>
    </subcellularLocation>
</comment>
<dbReference type="Proteomes" id="UP000324585">
    <property type="component" value="Unassembled WGS sequence"/>
</dbReference>
<feature type="compositionally biased region" description="Polar residues" evidence="7">
    <location>
        <begin position="167"/>
        <end position="195"/>
    </location>
</feature>
<dbReference type="PROSITE" id="PS50202">
    <property type="entry name" value="MSP"/>
    <property type="match status" value="1"/>
</dbReference>
<dbReference type="InterPro" id="IPR000535">
    <property type="entry name" value="MSP_dom"/>
</dbReference>
<evidence type="ECO:0000256" key="4">
    <source>
        <dbReference type="ARBA" id="ARBA00022989"/>
    </source>
</evidence>
<dbReference type="AlphaFoldDB" id="A0A5J4Z987"/>
<dbReference type="InterPro" id="IPR013783">
    <property type="entry name" value="Ig-like_fold"/>
</dbReference>
<dbReference type="OrthoDB" id="264603at2759"/>
<evidence type="ECO:0000259" key="9">
    <source>
        <dbReference type="PROSITE" id="PS50202"/>
    </source>
</evidence>
<proteinExistence type="inferred from homology"/>
<evidence type="ECO:0000313" key="11">
    <source>
        <dbReference type="Proteomes" id="UP000324585"/>
    </source>
</evidence>
<dbReference type="Pfam" id="PF00635">
    <property type="entry name" value="Motile_Sperm"/>
    <property type="match status" value="1"/>
</dbReference>
<organism evidence="10 11">
    <name type="scientific">Porphyridium purpureum</name>
    <name type="common">Red alga</name>
    <name type="synonym">Porphyridium cruentum</name>
    <dbReference type="NCBI Taxonomy" id="35688"/>
    <lineage>
        <taxon>Eukaryota</taxon>
        <taxon>Rhodophyta</taxon>
        <taxon>Bangiophyceae</taxon>
        <taxon>Porphyridiales</taxon>
        <taxon>Porphyridiaceae</taxon>
        <taxon>Porphyridium</taxon>
    </lineage>
</organism>
<reference evidence="11" key="1">
    <citation type="journal article" date="2019" name="Nat. Commun.">
        <title>Expansion of phycobilisome linker gene families in mesophilic red algae.</title>
        <authorList>
            <person name="Lee J."/>
            <person name="Kim D."/>
            <person name="Bhattacharya D."/>
            <person name="Yoon H.S."/>
        </authorList>
    </citation>
    <scope>NUCLEOTIDE SEQUENCE [LARGE SCALE GENOMIC DNA]</scope>
    <source>
        <strain evidence="11">CCMP 1328</strain>
    </source>
</reference>
<comment type="caution">
    <text evidence="10">The sequence shown here is derived from an EMBL/GenBank/DDBJ whole genome shotgun (WGS) entry which is preliminary data.</text>
</comment>
<dbReference type="GO" id="GO:0005789">
    <property type="term" value="C:endoplasmic reticulum membrane"/>
    <property type="evidence" value="ECO:0007669"/>
    <property type="project" value="InterPro"/>
</dbReference>
<feature type="transmembrane region" description="Helical" evidence="8">
    <location>
        <begin position="262"/>
        <end position="283"/>
    </location>
</feature>
<accession>A0A5J4Z987</accession>
<evidence type="ECO:0000313" key="10">
    <source>
        <dbReference type="EMBL" id="KAA8499632.1"/>
    </source>
</evidence>
<evidence type="ECO:0000256" key="7">
    <source>
        <dbReference type="SAM" id="MobiDB-lite"/>
    </source>
</evidence>
<dbReference type="GO" id="GO:0005886">
    <property type="term" value="C:plasma membrane"/>
    <property type="evidence" value="ECO:0007669"/>
    <property type="project" value="TreeGrafter"/>
</dbReference>
<keyword evidence="5 8" id="KW-0472">Membrane</keyword>
<dbReference type="SUPFAM" id="SSF49354">
    <property type="entry name" value="PapD-like"/>
    <property type="match status" value="1"/>
</dbReference>
<dbReference type="InterPro" id="IPR016763">
    <property type="entry name" value="VAP"/>
</dbReference>
<evidence type="ECO:0000256" key="1">
    <source>
        <dbReference type="ARBA" id="ARBA00004211"/>
    </source>
</evidence>
<dbReference type="GO" id="GO:0061817">
    <property type="term" value="P:endoplasmic reticulum-plasma membrane tethering"/>
    <property type="evidence" value="ECO:0007669"/>
    <property type="project" value="TreeGrafter"/>
</dbReference>
<keyword evidence="4 8" id="KW-1133">Transmembrane helix</keyword>